<name>A0A0S4KN03_9BACT</name>
<proteinExistence type="predicted"/>
<dbReference type="InterPro" id="IPR043724">
    <property type="entry name" value="DUF5666"/>
</dbReference>
<dbReference type="Proteomes" id="UP000066284">
    <property type="component" value="Chromosome 1"/>
</dbReference>
<dbReference type="Pfam" id="PF18914">
    <property type="entry name" value="DUF5666"/>
    <property type="match status" value="1"/>
</dbReference>
<gene>
    <name evidence="2" type="ORF">NITINOP_0341</name>
</gene>
<keyword evidence="3" id="KW-1185">Reference proteome</keyword>
<accession>A0A0S4KN03</accession>
<dbReference type="EMBL" id="LN885086">
    <property type="protein sequence ID" value="CUQ65317.1"/>
    <property type="molecule type" value="Genomic_DNA"/>
</dbReference>
<dbReference type="AlphaFoldDB" id="A0A0S4KN03"/>
<feature type="domain" description="DUF5666" evidence="1">
    <location>
        <begin position="56"/>
        <end position="119"/>
    </location>
</feature>
<dbReference type="KEGG" id="nio:NITINOP_0341"/>
<sequence length="133" mass="14616">MMEWMGHAPQKRCRERSVAAGLGALLALWYVPTLSWDLPAVHAADKTDKTVQHVVGTVAAIDQKRLVVTTFKGQTISIKLTKQVRYKDKTNPQSNLPPAVGDRVIVEAVRDKKTLTAAVVHYSPMGQPSEPSD</sequence>
<evidence type="ECO:0000259" key="1">
    <source>
        <dbReference type="Pfam" id="PF18914"/>
    </source>
</evidence>
<evidence type="ECO:0000313" key="3">
    <source>
        <dbReference type="Proteomes" id="UP000066284"/>
    </source>
</evidence>
<reference evidence="3" key="1">
    <citation type="submission" date="2015-09" db="EMBL/GenBank/DDBJ databases">
        <authorList>
            <person name="Daims H."/>
        </authorList>
    </citation>
    <scope>NUCLEOTIDE SEQUENCE [LARGE SCALE GENOMIC DNA]</scope>
</reference>
<protein>
    <recommendedName>
        <fullName evidence="1">DUF5666 domain-containing protein</fullName>
    </recommendedName>
</protein>
<evidence type="ECO:0000313" key="2">
    <source>
        <dbReference type="EMBL" id="CUQ65317.1"/>
    </source>
</evidence>
<dbReference type="STRING" id="1715989.NITINOP_0341"/>
<organism evidence="2 3">
    <name type="scientific">Candidatus Nitrospira inopinata</name>
    <dbReference type="NCBI Taxonomy" id="1715989"/>
    <lineage>
        <taxon>Bacteria</taxon>
        <taxon>Pseudomonadati</taxon>
        <taxon>Nitrospirota</taxon>
        <taxon>Nitrospiria</taxon>
        <taxon>Nitrospirales</taxon>
        <taxon>Nitrospiraceae</taxon>
        <taxon>Nitrospira</taxon>
    </lineage>
</organism>